<dbReference type="AlphaFoldDB" id="A0A066VBY4"/>
<feature type="region of interest" description="Disordered" evidence="1">
    <location>
        <begin position="1189"/>
        <end position="1249"/>
    </location>
</feature>
<dbReference type="Proteomes" id="UP000027361">
    <property type="component" value="Unassembled WGS sequence"/>
</dbReference>
<protein>
    <submittedName>
        <fullName evidence="2">Uncharacterized protein</fullName>
    </submittedName>
</protein>
<dbReference type="RefSeq" id="XP_013240979.1">
    <property type="nucleotide sequence ID" value="XM_013385525.1"/>
</dbReference>
<dbReference type="EMBL" id="JMSN01000107">
    <property type="protein sequence ID" value="KDN39257.1"/>
    <property type="molecule type" value="Genomic_DNA"/>
</dbReference>
<feature type="region of interest" description="Disordered" evidence="1">
    <location>
        <begin position="1"/>
        <end position="59"/>
    </location>
</feature>
<feature type="compositionally biased region" description="Low complexity" evidence="1">
    <location>
        <begin position="29"/>
        <end position="38"/>
    </location>
</feature>
<dbReference type="OrthoDB" id="2593174at2759"/>
<dbReference type="PANTHER" id="PTHR45615">
    <property type="entry name" value="MYOSIN HEAVY CHAIN, NON-MUSCLE"/>
    <property type="match status" value="1"/>
</dbReference>
<keyword evidence="3" id="KW-1185">Reference proteome</keyword>
<dbReference type="HOGENOM" id="CLU_265928_0_0_1"/>
<feature type="region of interest" description="Disordered" evidence="1">
    <location>
        <begin position="994"/>
        <end position="1023"/>
    </location>
</feature>
<feature type="region of interest" description="Disordered" evidence="1">
    <location>
        <begin position="338"/>
        <end position="393"/>
    </location>
</feature>
<sequence>MATLGVEAANDGFVVMRPQPNGASDDHSSSYSISPSTSKQFLVKPKKKRSKKSADMTPDASLVSLLPPLTPAPHNHKAFAHLPRTPGSILRRKAHAIEASGGAGSATSVRFSKRLYDDGQESSMSLLSAEVSEASTSMVRPDVRRVPSLESAEQITRLFTVASSNAASMEADQRHTNSHLGTRLQVGDVSLHSSSSSISEAGVDTEETPHPGRIVKMRVSRPSLQDAKSRALRRGKHSLDGSDAPRSAASGANSTLSSDGAGSSSSGNSLSNSDQKHGDSSPEKPAGTSVKGPLEHASANDSAWDMSGQLADLPSIESMSNIMDLSADVVALSNYSRPRRSNIGSAEPRPPSSSSESPSASGLSQRPSERILPSTNDNLDVDESNPNDLPVISNNSLAAVGQADVNDQSLSLSISTLQREVKGFQVGWRIEEEKEKRRRISMSLSTAGQTPFDSEERALMDADGIVPDGKVHVGVEVEAAGSGSDSDSNEVPAETNTSVRRGSLQELSQLPLSLPLPPSPTTSESDESSSSLLPPLETSPTIRGYSEQPLALPTQSAIDSTGDSTNLNSSQLSSQALQLQGEQHMFPCGRKLTRPVFQRQSTPLDSPSSPALFSSPSTRRLGRRDAAKPDLRRQLAMKVLSTPATAERSLSLSRMGSCSLFDISRRSHSSLNASSVGSASISHNSAYFDADDSANLSAVFETARELDEVHTERTAHLIERLQQGDSEILELRQTLQRVSSSEVDTLKEYERMKQRVDAAELALLREKEEAFAAARLQDQQHAEVSALIERLKLEIDQQQLELEAKMQAQNKQQALLQVKVQKLQEELSAEVQRRVQEQRDFEVRLLVARAEERESAEQSLQTEIEQASRLSKESCERDFAIRLSREMENIQAAKAQLEDKLAITEEQLVAIRDNEDLLRKDVEALREGINSALNERLREAQHEVDLLKASVEAERSAASAAAAQEHQRQEALSELQYELRSLHNKCDELEDALQEARDQQSEAQRAAQELQADVQHGQLREQRIRDDASEKVAHLQRLVDSLRIREDQANDEGLGGGVASRQPCETCQGRAALMETQVATQDMVKANTRIKTLEIEFANRGIELAKLRKKQEQLEQDNRNYGIALSAKQNELNMLRRNGGIRYAMPRTPLDSAIPNTIRRLGLEPMSPSFRPGPKLQHASEASFALEEGLSKGPAQLKARGRKSFENDNSRAESLGALFKGKVPKIDGEKEIAGRSPRKGTRRMPVAVE</sequence>
<evidence type="ECO:0000313" key="2">
    <source>
        <dbReference type="EMBL" id="KDN39257.1"/>
    </source>
</evidence>
<dbReference type="InParanoid" id="A0A066VBY4"/>
<feature type="region of interest" description="Disordered" evidence="1">
    <location>
        <begin position="479"/>
        <end position="548"/>
    </location>
</feature>
<feature type="compositionally biased region" description="Low complexity" evidence="1">
    <location>
        <begin position="528"/>
        <end position="541"/>
    </location>
</feature>
<evidence type="ECO:0000313" key="3">
    <source>
        <dbReference type="Proteomes" id="UP000027361"/>
    </source>
</evidence>
<gene>
    <name evidence="2" type="ORF">K437DRAFT_270358</name>
</gene>
<organism evidence="2 3">
    <name type="scientific">Tilletiaria anomala (strain ATCC 24038 / CBS 436.72 / UBC 951)</name>
    <dbReference type="NCBI Taxonomy" id="1037660"/>
    <lineage>
        <taxon>Eukaryota</taxon>
        <taxon>Fungi</taxon>
        <taxon>Dikarya</taxon>
        <taxon>Basidiomycota</taxon>
        <taxon>Ustilaginomycotina</taxon>
        <taxon>Exobasidiomycetes</taxon>
        <taxon>Georgefischeriales</taxon>
        <taxon>Tilletiariaceae</taxon>
        <taxon>Tilletiaria</taxon>
    </lineage>
</organism>
<accession>A0A066VBY4</accession>
<dbReference type="GeneID" id="25266168"/>
<feature type="compositionally biased region" description="Low complexity" evidence="1">
    <location>
        <begin position="190"/>
        <end position="199"/>
    </location>
</feature>
<feature type="compositionally biased region" description="Basic and acidic residues" evidence="1">
    <location>
        <begin position="1224"/>
        <end position="1233"/>
    </location>
</feature>
<proteinExistence type="predicted"/>
<feature type="compositionally biased region" description="Low complexity" evidence="1">
    <location>
        <begin position="603"/>
        <end position="617"/>
    </location>
</feature>
<evidence type="ECO:0000256" key="1">
    <source>
        <dbReference type="SAM" id="MobiDB-lite"/>
    </source>
</evidence>
<dbReference type="PANTHER" id="PTHR45615:SF80">
    <property type="entry name" value="GRIP DOMAIN-CONTAINING PROTEIN"/>
    <property type="match status" value="1"/>
</dbReference>
<reference evidence="2 3" key="1">
    <citation type="submission" date="2014-05" db="EMBL/GenBank/DDBJ databases">
        <title>Draft genome sequence of a rare smut relative, Tilletiaria anomala UBC 951.</title>
        <authorList>
            <consortium name="DOE Joint Genome Institute"/>
            <person name="Toome M."/>
            <person name="Kuo A."/>
            <person name="Henrissat B."/>
            <person name="Lipzen A."/>
            <person name="Tritt A."/>
            <person name="Yoshinaga Y."/>
            <person name="Zane M."/>
            <person name="Barry K."/>
            <person name="Grigoriev I.V."/>
            <person name="Spatafora J.W."/>
            <person name="Aimea M.C."/>
        </authorList>
    </citation>
    <scope>NUCLEOTIDE SEQUENCE [LARGE SCALE GENOMIC DNA]</scope>
    <source>
        <strain evidence="2 3">UBC 951</strain>
    </source>
</reference>
<feature type="compositionally biased region" description="Low complexity" evidence="1">
    <location>
        <begin position="253"/>
        <end position="273"/>
    </location>
</feature>
<feature type="region of interest" description="Disordered" evidence="1">
    <location>
        <begin position="598"/>
        <end position="629"/>
    </location>
</feature>
<feature type="compositionally biased region" description="Low complexity" evidence="1">
    <location>
        <begin position="504"/>
        <end position="513"/>
    </location>
</feature>
<comment type="caution">
    <text evidence="2">The sequence shown here is derived from an EMBL/GenBank/DDBJ whole genome shotgun (WGS) entry which is preliminary data.</text>
</comment>
<name>A0A066VBY4_TILAU</name>
<feature type="region of interest" description="Disordered" evidence="1">
    <location>
        <begin position="189"/>
        <end position="300"/>
    </location>
</feature>
<feature type="compositionally biased region" description="Low complexity" evidence="1">
    <location>
        <begin position="352"/>
        <end position="361"/>
    </location>
</feature>